<evidence type="ECO:0000256" key="3">
    <source>
        <dbReference type="ARBA" id="ARBA00022630"/>
    </source>
</evidence>
<reference evidence="10" key="1">
    <citation type="submission" date="2018-05" db="EMBL/GenBank/DDBJ databases">
        <authorList>
            <person name="Lanie J.A."/>
            <person name="Ng W.-L."/>
            <person name="Kazmierczak K.M."/>
            <person name="Andrzejewski T.M."/>
            <person name="Davidsen T.M."/>
            <person name="Wayne K.J."/>
            <person name="Tettelin H."/>
            <person name="Glass J.I."/>
            <person name="Rusch D."/>
            <person name="Podicherti R."/>
            <person name="Tsui H.-C.T."/>
            <person name="Winkler M.E."/>
        </authorList>
    </citation>
    <scope>NUCLEOTIDE SEQUENCE</scope>
</reference>
<evidence type="ECO:0000256" key="5">
    <source>
        <dbReference type="ARBA" id="ARBA00022692"/>
    </source>
</evidence>
<keyword evidence="1" id="KW-0813">Transport</keyword>
<evidence type="ECO:0000256" key="8">
    <source>
        <dbReference type="ARBA" id="ARBA00023136"/>
    </source>
</evidence>
<dbReference type="Pfam" id="PF03116">
    <property type="entry name" value="NQR2_RnfD_RnfE"/>
    <property type="match status" value="1"/>
</dbReference>
<evidence type="ECO:0000256" key="9">
    <source>
        <dbReference type="SAM" id="Phobius"/>
    </source>
</evidence>
<accession>A0A381SZW2</accession>
<keyword evidence="4" id="KW-0288">FMN</keyword>
<keyword evidence="6" id="KW-1278">Translocase</keyword>
<keyword evidence="2" id="KW-0597">Phosphoprotein</keyword>
<gene>
    <name evidence="10" type="ORF">METZ01_LOCUS60841</name>
</gene>
<evidence type="ECO:0008006" key="11">
    <source>
        <dbReference type="Google" id="ProtNLM"/>
    </source>
</evidence>
<keyword evidence="7 9" id="KW-1133">Transmembrane helix</keyword>
<name>A0A381SZW2_9ZZZZ</name>
<dbReference type="GO" id="GO:0016020">
    <property type="term" value="C:membrane"/>
    <property type="evidence" value="ECO:0007669"/>
    <property type="project" value="InterPro"/>
</dbReference>
<evidence type="ECO:0000256" key="7">
    <source>
        <dbReference type="ARBA" id="ARBA00022989"/>
    </source>
</evidence>
<keyword evidence="5 9" id="KW-0812">Transmembrane</keyword>
<dbReference type="InterPro" id="IPR004338">
    <property type="entry name" value="NqrB/RnfD"/>
</dbReference>
<sequence>MKFLRNLLDKVEPDFVGNGKYAKFYPFYEMADTFLFTPADKTRNGPHVRDAIDLKRVMSFVVIAMLPALLFGIFNVGYQINPNGELRDNFMAGLK</sequence>
<evidence type="ECO:0000256" key="6">
    <source>
        <dbReference type="ARBA" id="ARBA00022967"/>
    </source>
</evidence>
<protein>
    <recommendedName>
        <fullName evidence="11">NADH:ubiquinone reductase (Na(+)-transporting) subunit B</fullName>
    </recommendedName>
</protein>
<proteinExistence type="predicted"/>
<keyword evidence="3" id="KW-0285">Flavoprotein</keyword>
<keyword evidence="8 9" id="KW-0472">Membrane</keyword>
<dbReference type="AlphaFoldDB" id="A0A381SZW2"/>
<evidence type="ECO:0000256" key="1">
    <source>
        <dbReference type="ARBA" id="ARBA00022448"/>
    </source>
</evidence>
<evidence type="ECO:0000256" key="2">
    <source>
        <dbReference type="ARBA" id="ARBA00022553"/>
    </source>
</evidence>
<organism evidence="10">
    <name type="scientific">marine metagenome</name>
    <dbReference type="NCBI Taxonomy" id="408172"/>
    <lineage>
        <taxon>unclassified sequences</taxon>
        <taxon>metagenomes</taxon>
        <taxon>ecological metagenomes</taxon>
    </lineage>
</organism>
<evidence type="ECO:0000256" key="4">
    <source>
        <dbReference type="ARBA" id="ARBA00022643"/>
    </source>
</evidence>
<feature type="transmembrane region" description="Helical" evidence="9">
    <location>
        <begin position="57"/>
        <end position="78"/>
    </location>
</feature>
<dbReference type="EMBL" id="UINC01003630">
    <property type="protein sequence ID" value="SVA07987.1"/>
    <property type="molecule type" value="Genomic_DNA"/>
</dbReference>
<dbReference type="GO" id="GO:0055085">
    <property type="term" value="P:transmembrane transport"/>
    <property type="evidence" value="ECO:0007669"/>
    <property type="project" value="InterPro"/>
</dbReference>
<feature type="non-terminal residue" evidence="10">
    <location>
        <position position="95"/>
    </location>
</feature>
<evidence type="ECO:0000313" key="10">
    <source>
        <dbReference type="EMBL" id="SVA07987.1"/>
    </source>
</evidence>